<evidence type="ECO:0008006" key="5">
    <source>
        <dbReference type="Google" id="ProtNLM"/>
    </source>
</evidence>
<feature type="region of interest" description="Disordered" evidence="1">
    <location>
        <begin position="1"/>
        <end position="42"/>
    </location>
</feature>
<name>K8EHC9_9CHLO</name>
<sequence>MRHENNVHLFEASSSSSSSSRKDRKGSSSSLSSSGSSRRLRRSRRRALEVLLVLSSLSGKGALCAENGNANKNDKSKNNNNSAKEQTQFLTDETFKDAIEKCMRTNPVDGMCAELPKFGAMPRWDTSKVTNMDLAFASSTRERKSRKSETSHPVKFTEFNADLSKWDVSSVTSMRDMFSDCRDFEGVGLERWNTARVETMAGIFRNCETFATDVSCWKGKATETPMKDAVKGAVAFQRAFVCERDPAEGVMLNTCAPNESIDSSLGEDEEDEEKKEKLPLTDETFHNAIEECLQSNPIGGMCKGSEYGIMPDWDVSRVTDMSKAFYDMWDFNGDLSKWDVKNLKNAQEMFYGADMFNADISKWNTQNLQNCQDMFHDAKSFNRSIDHWKTHAVTNMNGMFMGAKKFNSDISNWDVQNVQSMRDMFAETFNFNQPIGKWNVKSCRDMRFMFSKAKTFKQKINNWKGPAAKEAQFKMFSDAYSFLGKFRCEEQEHGPAQSCKQRQVYNSNAAAALGEARGTTFAPGALGEADVHLASGAMFRHNPVKEAVAMLSLITIALAGFVYTTKVENNNYTKKQVITSSRYKTTEDDEESPGIL</sequence>
<feature type="compositionally biased region" description="Low complexity" evidence="1">
    <location>
        <begin position="27"/>
        <end position="37"/>
    </location>
</feature>
<feature type="region of interest" description="Disordered" evidence="1">
    <location>
        <begin position="68"/>
        <end position="89"/>
    </location>
</feature>
<organism evidence="3 4">
    <name type="scientific">Bathycoccus prasinos</name>
    <dbReference type="NCBI Taxonomy" id="41875"/>
    <lineage>
        <taxon>Eukaryota</taxon>
        <taxon>Viridiplantae</taxon>
        <taxon>Chlorophyta</taxon>
        <taxon>Mamiellophyceae</taxon>
        <taxon>Mamiellales</taxon>
        <taxon>Bathycoccaceae</taxon>
        <taxon>Bathycoccus</taxon>
    </lineage>
</organism>
<evidence type="ECO:0000256" key="1">
    <source>
        <dbReference type="SAM" id="MobiDB-lite"/>
    </source>
</evidence>
<dbReference type="AlphaFoldDB" id="K8EHC9"/>
<proteinExistence type="predicted"/>
<dbReference type="OrthoDB" id="198852at2759"/>
<evidence type="ECO:0000313" key="4">
    <source>
        <dbReference type="Proteomes" id="UP000198341"/>
    </source>
</evidence>
<dbReference type="Pfam" id="PF03382">
    <property type="entry name" value="DUF285"/>
    <property type="match status" value="2"/>
</dbReference>
<dbReference type="KEGG" id="bpg:Bathy08g01770"/>
<dbReference type="InterPro" id="IPR005046">
    <property type="entry name" value="DUF285"/>
</dbReference>
<dbReference type="EMBL" id="FO082271">
    <property type="protein sequence ID" value="CCO17562.1"/>
    <property type="molecule type" value="Genomic_DNA"/>
</dbReference>
<dbReference type="RefSeq" id="XP_007511441.1">
    <property type="nucleotide sequence ID" value="XM_007511379.1"/>
</dbReference>
<accession>K8EHC9</accession>
<evidence type="ECO:0000313" key="3">
    <source>
        <dbReference type="EMBL" id="CCO17562.1"/>
    </source>
</evidence>
<reference evidence="3 4" key="1">
    <citation type="submission" date="2011-10" db="EMBL/GenBank/DDBJ databases">
        <authorList>
            <person name="Genoscope - CEA"/>
        </authorList>
    </citation>
    <scope>NUCLEOTIDE SEQUENCE [LARGE SCALE GENOMIC DNA]</scope>
    <source>
        <strain evidence="3 4">RCC 1105</strain>
    </source>
</reference>
<keyword evidence="2" id="KW-0812">Transmembrane</keyword>
<keyword evidence="2" id="KW-0472">Membrane</keyword>
<dbReference type="NCBIfam" id="TIGR02167">
    <property type="entry name" value="Liste_lipo_26"/>
    <property type="match status" value="2"/>
</dbReference>
<keyword evidence="4" id="KW-1185">Reference proteome</keyword>
<evidence type="ECO:0000256" key="2">
    <source>
        <dbReference type="SAM" id="Phobius"/>
    </source>
</evidence>
<dbReference type="InterPro" id="IPR011889">
    <property type="entry name" value="Liste_lipo_26"/>
</dbReference>
<dbReference type="Proteomes" id="UP000198341">
    <property type="component" value="Chromosome 8"/>
</dbReference>
<keyword evidence="2" id="KW-1133">Transmembrane helix</keyword>
<gene>
    <name evidence="3" type="ORF">Bathy08g01770</name>
</gene>
<protein>
    <recommendedName>
        <fullName evidence="5">Lipoprotein</fullName>
    </recommendedName>
</protein>
<feature type="transmembrane region" description="Helical" evidence="2">
    <location>
        <begin position="547"/>
        <end position="565"/>
    </location>
</feature>
<dbReference type="GeneID" id="19014156"/>